<proteinExistence type="predicted"/>
<dbReference type="InterPro" id="IPR036116">
    <property type="entry name" value="FN3_sf"/>
</dbReference>
<protein>
    <recommendedName>
        <fullName evidence="1">Fibronectin type-III domain-containing protein</fullName>
    </recommendedName>
</protein>
<dbReference type="Gene3D" id="2.60.40.10">
    <property type="entry name" value="Immunoglobulins"/>
    <property type="match status" value="2"/>
</dbReference>
<comment type="caution">
    <text evidence="2">The sequence shown here is derived from an EMBL/GenBank/DDBJ whole genome shotgun (WGS) entry which is preliminary data.</text>
</comment>
<dbReference type="AlphaFoldDB" id="A0A554VP73"/>
<dbReference type="RefSeq" id="WP_143915767.1">
    <property type="nucleotide sequence ID" value="NZ_CANMIK010000008.1"/>
</dbReference>
<name>A0A554VP73_9FLAO</name>
<dbReference type="InterPro" id="IPR013783">
    <property type="entry name" value="Ig-like_fold"/>
</dbReference>
<evidence type="ECO:0000259" key="1">
    <source>
        <dbReference type="PROSITE" id="PS50853"/>
    </source>
</evidence>
<feature type="domain" description="Fibronectin type-III" evidence="1">
    <location>
        <begin position="35"/>
        <end position="133"/>
    </location>
</feature>
<evidence type="ECO:0000313" key="2">
    <source>
        <dbReference type="EMBL" id="TSE10215.1"/>
    </source>
</evidence>
<dbReference type="OrthoDB" id="789771at2"/>
<dbReference type="PROSITE" id="PS50853">
    <property type="entry name" value="FN3"/>
    <property type="match status" value="1"/>
</dbReference>
<accession>A0A554VP73</accession>
<sequence length="233" mass="26083">MRKIYIILLSLCVLLSCSREEFVDEAPKPEPVNETPTIPNLIFPANNQVCTNFKLGFDWEASSDANGDAIAYQIDIATNDTFENILFSITTSETTRAFNLEKGNTYYWRVKAIDSKQSESEYSVVQAFFTEPDAGVNHVPFSPSVISPKPGEEVSGNIITLDWDATDTDDDPLLFDVYFGTTNPPVLLAQDISVSALDVNVSPNTTYYWRVVVKDDKQGVAIGRVWSFRRNNM</sequence>
<evidence type="ECO:0000313" key="3">
    <source>
        <dbReference type="Proteomes" id="UP000318833"/>
    </source>
</evidence>
<gene>
    <name evidence="2" type="ORF">FOF46_05590</name>
</gene>
<dbReference type="InterPro" id="IPR003961">
    <property type="entry name" value="FN3_dom"/>
</dbReference>
<keyword evidence="3" id="KW-1185">Reference proteome</keyword>
<dbReference type="SUPFAM" id="SSF49265">
    <property type="entry name" value="Fibronectin type III"/>
    <property type="match status" value="1"/>
</dbReference>
<organism evidence="2 3">
    <name type="scientific">Aquimarina algiphila</name>
    <dbReference type="NCBI Taxonomy" id="2047982"/>
    <lineage>
        <taxon>Bacteria</taxon>
        <taxon>Pseudomonadati</taxon>
        <taxon>Bacteroidota</taxon>
        <taxon>Flavobacteriia</taxon>
        <taxon>Flavobacteriales</taxon>
        <taxon>Flavobacteriaceae</taxon>
        <taxon>Aquimarina</taxon>
    </lineage>
</organism>
<dbReference type="EMBL" id="VLNR01000008">
    <property type="protein sequence ID" value="TSE10215.1"/>
    <property type="molecule type" value="Genomic_DNA"/>
</dbReference>
<dbReference type="PROSITE" id="PS51257">
    <property type="entry name" value="PROKAR_LIPOPROTEIN"/>
    <property type="match status" value="1"/>
</dbReference>
<reference evidence="2 3" key="1">
    <citation type="submission" date="2019-07" db="EMBL/GenBank/DDBJ databases">
        <title>The draft genome sequence of Aquimarina algiphila M91.</title>
        <authorList>
            <person name="Meng X."/>
        </authorList>
    </citation>
    <scope>NUCLEOTIDE SEQUENCE [LARGE SCALE GENOMIC DNA]</scope>
    <source>
        <strain evidence="2 3">M91</strain>
    </source>
</reference>
<dbReference type="Proteomes" id="UP000318833">
    <property type="component" value="Unassembled WGS sequence"/>
</dbReference>